<dbReference type="GO" id="GO:0005737">
    <property type="term" value="C:cytoplasm"/>
    <property type="evidence" value="ECO:0007669"/>
    <property type="project" value="InterPro"/>
</dbReference>
<dbReference type="GO" id="GO:0005524">
    <property type="term" value="F:ATP binding"/>
    <property type="evidence" value="ECO:0007669"/>
    <property type="project" value="UniProtKB-KW"/>
</dbReference>
<dbReference type="EMBL" id="DLUI01000048">
    <property type="protein sequence ID" value="DAB38988.1"/>
    <property type="molecule type" value="Genomic_DNA"/>
</dbReference>
<dbReference type="InterPro" id="IPR004188">
    <property type="entry name" value="Phe-tRNA_ligase_II_N"/>
</dbReference>
<keyword evidence="5" id="KW-0030">Aminoacyl-tRNA synthetase</keyword>
<dbReference type="GO" id="GO:0004826">
    <property type="term" value="F:phenylalanine-tRNA ligase activity"/>
    <property type="evidence" value="ECO:0007669"/>
    <property type="project" value="InterPro"/>
</dbReference>
<reference evidence="8 9" key="1">
    <citation type="journal article" date="2017" name="Front. Microbiol.">
        <title>Comparative Genomic Analysis of the Class Epsilonproteobacteria and Proposed Reclassification to Epsilonbacteraeota (phyl. nov.).</title>
        <authorList>
            <person name="Waite D.W."/>
            <person name="Vanwonterghem I."/>
            <person name="Rinke C."/>
            <person name="Parks D.H."/>
            <person name="Zhang Y."/>
            <person name="Takai K."/>
            <person name="Sievert S.M."/>
            <person name="Simon J."/>
            <person name="Campbell B.J."/>
            <person name="Hanson T.E."/>
            <person name="Woyke T."/>
            <person name="Klotz M.G."/>
            <person name="Hugenholtz P."/>
        </authorList>
    </citation>
    <scope>NUCLEOTIDE SEQUENCE [LARGE SCALE GENOMIC DNA]</scope>
    <source>
        <strain evidence="8">UBA12443</strain>
    </source>
</reference>
<dbReference type="Pfam" id="PF01409">
    <property type="entry name" value="tRNA-synt_2d"/>
    <property type="match status" value="1"/>
</dbReference>
<feature type="domain" description="Phenylalanine-tRNA ligase class II N-terminal" evidence="7">
    <location>
        <begin position="19"/>
        <end position="84"/>
    </location>
</feature>
<sequence length="136" mass="15389">MNGDSILQEWYDAIKSADSIDKIEEIRIAVFGKKGIMNAEFTRMKDIPDAEKGTFAKELNIHKEGLNALLVDRKLFLAMEHLQATMRAEAIDVSLYSATTEHGSLHPVMETMDRIVEYFVAMNFSVQTGPMVEDDF</sequence>
<name>A0A2D3WEY7_9BACT</name>
<proteinExistence type="predicted"/>
<feature type="non-terminal residue" evidence="8">
    <location>
        <position position="136"/>
    </location>
</feature>
<gene>
    <name evidence="8" type="ORF">CFH83_03145</name>
</gene>
<evidence type="ECO:0000256" key="4">
    <source>
        <dbReference type="ARBA" id="ARBA00022917"/>
    </source>
</evidence>
<keyword evidence="3" id="KW-0067">ATP-binding</keyword>
<protein>
    <submittedName>
        <fullName evidence="8">Phenylalanine--tRNA ligase subunit alpha</fullName>
    </submittedName>
</protein>
<dbReference type="InterPro" id="IPR045864">
    <property type="entry name" value="aa-tRNA-synth_II/BPL/LPL"/>
</dbReference>
<feature type="domain" description="Phenylalanyl-tRNA synthetase" evidence="6">
    <location>
        <begin position="91"/>
        <end position="136"/>
    </location>
</feature>
<accession>A0A2D3WEY7</accession>
<evidence type="ECO:0000313" key="9">
    <source>
        <dbReference type="Proteomes" id="UP000228859"/>
    </source>
</evidence>
<organism evidence="8 9">
    <name type="scientific">Sulfuricurvum kujiense</name>
    <dbReference type="NCBI Taxonomy" id="148813"/>
    <lineage>
        <taxon>Bacteria</taxon>
        <taxon>Pseudomonadati</taxon>
        <taxon>Campylobacterota</taxon>
        <taxon>Epsilonproteobacteria</taxon>
        <taxon>Campylobacterales</taxon>
        <taxon>Sulfurimonadaceae</taxon>
        <taxon>Sulfuricurvum</taxon>
    </lineage>
</organism>
<keyword evidence="4" id="KW-0648">Protein biosynthesis</keyword>
<dbReference type="InterPro" id="IPR010978">
    <property type="entry name" value="tRNA-bd_arm"/>
</dbReference>
<evidence type="ECO:0000313" key="8">
    <source>
        <dbReference type="EMBL" id="DAB38988.1"/>
    </source>
</evidence>
<comment type="caution">
    <text evidence="8">The sequence shown here is derived from an EMBL/GenBank/DDBJ whole genome shotgun (WGS) entry which is preliminary data.</text>
</comment>
<dbReference type="Proteomes" id="UP000228859">
    <property type="component" value="Unassembled WGS sequence"/>
</dbReference>
<dbReference type="AlphaFoldDB" id="A0A2D3WEY7"/>
<dbReference type="InterPro" id="IPR002319">
    <property type="entry name" value="Phenylalanyl-tRNA_Synthase"/>
</dbReference>
<evidence type="ECO:0000256" key="3">
    <source>
        <dbReference type="ARBA" id="ARBA00022840"/>
    </source>
</evidence>
<dbReference type="Pfam" id="PF02912">
    <property type="entry name" value="Phe_tRNA-synt_N"/>
    <property type="match status" value="1"/>
</dbReference>
<evidence type="ECO:0000256" key="1">
    <source>
        <dbReference type="ARBA" id="ARBA00022598"/>
    </source>
</evidence>
<dbReference type="Gene3D" id="3.30.930.10">
    <property type="entry name" value="Bira Bifunctional Protein, Domain 2"/>
    <property type="match status" value="1"/>
</dbReference>
<keyword evidence="1 8" id="KW-0436">Ligase</keyword>
<evidence type="ECO:0000259" key="6">
    <source>
        <dbReference type="Pfam" id="PF01409"/>
    </source>
</evidence>
<dbReference type="GO" id="GO:0000049">
    <property type="term" value="F:tRNA binding"/>
    <property type="evidence" value="ECO:0007669"/>
    <property type="project" value="InterPro"/>
</dbReference>
<evidence type="ECO:0000256" key="5">
    <source>
        <dbReference type="ARBA" id="ARBA00023146"/>
    </source>
</evidence>
<dbReference type="GO" id="GO:0006432">
    <property type="term" value="P:phenylalanyl-tRNA aminoacylation"/>
    <property type="evidence" value="ECO:0007669"/>
    <property type="project" value="InterPro"/>
</dbReference>
<dbReference type="SUPFAM" id="SSF46589">
    <property type="entry name" value="tRNA-binding arm"/>
    <property type="match status" value="1"/>
</dbReference>
<evidence type="ECO:0000259" key="7">
    <source>
        <dbReference type="Pfam" id="PF02912"/>
    </source>
</evidence>
<evidence type="ECO:0000256" key="2">
    <source>
        <dbReference type="ARBA" id="ARBA00022741"/>
    </source>
</evidence>
<keyword evidence="2" id="KW-0547">Nucleotide-binding</keyword>